<evidence type="ECO:0000256" key="1">
    <source>
        <dbReference type="ARBA" id="ARBA00022737"/>
    </source>
</evidence>
<dbReference type="Proteomes" id="UP000199820">
    <property type="component" value="Unassembled WGS sequence"/>
</dbReference>
<organism evidence="5 6">
    <name type="scientific">[Clostridium] aminophilum</name>
    <dbReference type="NCBI Taxonomy" id="1526"/>
    <lineage>
        <taxon>Bacteria</taxon>
        <taxon>Bacillati</taxon>
        <taxon>Bacillota</taxon>
        <taxon>Clostridia</taxon>
        <taxon>Lachnospirales</taxon>
        <taxon>Lachnospiraceae</taxon>
    </lineage>
</organism>
<accession>A0A1I0CDU2</accession>
<dbReference type="InterPro" id="IPR018337">
    <property type="entry name" value="Cell_wall/Cho-bd_repeat"/>
</dbReference>
<keyword evidence="3" id="KW-0732">Signal</keyword>
<evidence type="ECO:0000313" key="6">
    <source>
        <dbReference type="Proteomes" id="UP000199820"/>
    </source>
</evidence>
<dbReference type="AlphaFoldDB" id="A0A1I0CDU2"/>
<dbReference type="EMBL" id="FOIL01000007">
    <property type="protein sequence ID" value="SET17603.1"/>
    <property type="molecule type" value="Genomic_DNA"/>
</dbReference>
<gene>
    <name evidence="5" type="ORF">SAMN04487771_10077</name>
</gene>
<feature type="chain" id="PRO_5011605911" evidence="3">
    <location>
        <begin position="31"/>
        <end position="342"/>
    </location>
</feature>
<dbReference type="SUPFAM" id="SSF55797">
    <property type="entry name" value="PR-1-like"/>
    <property type="match status" value="1"/>
</dbReference>
<sequence length="342" mass="37455">MHKRTLRKKMTRIAVFGLLLSSLTPLTAFAHSTGPVHDKAPSSREAGKLQTGWVQDGSVWYYTGTDGTHQTGWQKIDGTWYYLAPSGAMMTGWQKLDGTWYYLAPSGAMMTGWQKIDGTWYYLASSGAMMTGWQKIDGTWYYLAPSGAMMTGWQKLGNEWYFLYDSGAMAADTLLPDGCYVDGSGKWLPSAASSAYDKQAAGAASDQSAGSTVSVGNQLADQVFQLVNQERAKEGLRSLKRDDTLDAVAGVRAQEIPIFMDQTHNRPDGSSFSTAFEENGYDNYRIIAENLASGFSTADSVMSGWMGSSGHRKNILNSKITEIGISVNYADGVYYWVQEFGG</sequence>
<feature type="repeat" description="Cell wall-binding" evidence="2">
    <location>
        <begin position="70"/>
        <end position="89"/>
    </location>
</feature>
<name>A0A1I0CDU2_9FIRM</name>
<dbReference type="InterPro" id="IPR014044">
    <property type="entry name" value="CAP_dom"/>
</dbReference>
<dbReference type="CDD" id="cd05379">
    <property type="entry name" value="CAP_bacterial"/>
    <property type="match status" value="1"/>
</dbReference>
<dbReference type="STRING" id="1526.SAMN02910262_00507"/>
<evidence type="ECO:0000313" key="5">
    <source>
        <dbReference type="EMBL" id="SET17603.1"/>
    </source>
</evidence>
<evidence type="ECO:0000256" key="3">
    <source>
        <dbReference type="SAM" id="SignalP"/>
    </source>
</evidence>
<dbReference type="SUPFAM" id="SSF69360">
    <property type="entry name" value="Cell wall binding repeat"/>
    <property type="match status" value="1"/>
</dbReference>
<dbReference type="PROSITE" id="PS51170">
    <property type="entry name" value="CW"/>
    <property type="match status" value="5"/>
</dbReference>
<keyword evidence="6" id="KW-1185">Reference proteome</keyword>
<evidence type="ECO:0000256" key="2">
    <source>
        <dbReference type="PROSITE-ProRule" id="PRU00591"/>
    </source>
</evidence>
<reference evidence="5 6" key="1">
    <citation type="submission" date="2016-10" db="EMBL/GenBank/DDBJ databases">
        <authorList>
            <person name="de Groot N.N."/>
        </authorList>
    </citation>
    <scope>NUCLEOTIDE SEQUENCE [LARGE SCALE GENOMIC DNA]</scope>
    <source>
        <strain evidence="5 6">KH1P1</strain>
    </source>
</reference>
<protein>
    <submittedName>
        <fullName evidence="5">Putative cell wall binding repeat-containing protein</fullName>
    </submittedName>
</protein>
<dbReference type="Pfam" id="PF01473">
    <property type="entry name" value="Choline_bind_1"/>
    <property type="match status" value="2"/>
</dbReference>
<feature type="repeat" description="Cell wall-binding" evidence="2">
    <location>
        <begin position="90"/>
        <end position="109"/>
    </location>
</feature>
<dbReference type="PANTHER" id="PTHR31157">
    <property type="entry name" value="SCP DOMAIN-CONTAINING PROTEIN"/>
    <property type="match status" value="1"/>
</dbReference>
<keyword evidence="1" id="KW-0677">Repeat</keyword>
<feature type="repeat" description="Cell wall-binding" evidence="2">
    <location>
        <begin position="150"/>
        <end position="169"/>
    </location>
</feature>
<dbReference type="PANTHER" id="PTHR31157:SF1">
    <property type="entry name" value="SCP DOMAIN-CONTAINING PROTEIN"/>
    <property type="match status" value="1"/>
</dbReference>
<dbReference type="Pfam" id="PF19085">
    <property type="entry name" value="Choline_bind_2"/>
    <property type="match status" value="1"/>
</dbReference>
<dbReference type="Gene3D" id="3.40.33.10">
    <property type="entry name" value="CAP"/>
    <property type="match status" value="1"/>
</dbReference>
<feature type="repeat" description="Cell wall-binding" evidence="2">
    <location>
        <begin position="110"/>
        <end position="129"/>
    </location>
</feature>
<proteinExistence type="predicted"/>
<feature type="domain" description="SCP" evidence="4">
    <location>
        <begin position="225"/>
        <end position="340"/>
    </location>
</feature>
<dbReference type="Gene3D" id="2.10.270.10">
    <property type="entry name" value="Cholin Binding"/>
    <property type="match status" value="2"/>
</dbReference>
<dbReference type="Pfam" id="PF19127">
    <property type="entry name" value="Choline_bind_3"/>
    <property type="match status" value="1"/>
</dbReference>
<dbReference type="InterPro" id="IPR035940">
    <property type="entry name" value="CAP_sf"/>
</dbReference>
<dbReference type="Pfam" id="PF00188">
    <property type="entry name" value="CAP"/>
    <property type="match status" value="1"/>
</dbReference>
<feature type="repeat" description="Cell wall-binding" evidence="2">
    <location>
        <begin position="130"/>
        <end position="149"/>
    </location>
</feature>
<evidence type="ECO:0000259" key="4">
    <source>
        <dbReference type="Pfam" id="PF00188"/>
    </source>
</evidence>
<feature type="signal peptide" evidence="3">
    <location>
        <begin position="1"/>
        <end position="30"/>
    </location>
</feature>